<evidence type="ECO:0000313" key="10">
    <source>
        <dbReference type="EMBL" id="MFB9209175.1"/>
    </source>
</evidence>
<evidence type="ECO:0000256" key="4">
    <source>
        <dbReference type="ARBA" id="ARBA00022840"/>
    </source>
</evidence>
<feature type="transmembrane region" description="Helical" evidence="7">
    <location>
        <begin position="20"/>
        <end position="45"/>
    </location>
</feature>
<evidence type="ECO:0000256" key="7">
    <source>
        <dbReference type="SAM" id="Phobius"/>
    </source>
</evidence>
<dbReference type="InterPro" id="IPR017871">
    <property type="entry name" value="ABC_transporter-like_CS"/>
</dbReference>
<dbReference type="PROSITE" id="PS50893">
    <property type="entry name" value="ABC_TRANSPORTER_2"/>
    <property type="match status" value="1"/>
</dbReference>
<evidence type="ECO:0000256" key="5">
    <source>
        <dbReference type="ARBA" id="ARBA00022989"/>
    </source>
</evidence>
<evidence type="ECO:0000256" key="2">
    <source>
        <dbReference type="ARBA" id="ARBA00022692"/>
    </source>
</evidence>
<dbReference type="InterPro" id="IPR003439">
    <property type="entry name" value="ABC_transporter-like_ATP-bd"/>
</dbReference>
<dbReference type="InterPro" id="IPR011527">
    <property type="entry name" value="ABC1_TM_dom"/>
</dbReference>
<organism evidence="10 11">
    <name type="scientific">Nonomuraea spiralis</name>
    <dbReference type="NCBI Taxonomy" id="46182"/>
    <lineage>
        <taxon>Bacteria</taxon>
        <taxon>Bacillati</taxon>
        <taxon>Actinomycetota</taxon>
        <taxon>Actinomycetes</taxon>
        <taxon>Streptosporangiales</taxon>
        <taxon>Streptosporangiaceae</taxon>
        <taxon>Nonomuraea</taxon>
    </lineage>
</organism>
<dbReference type="Gene3D" id="3.40.50.300">
    <property type="entry name" value="P-loop containing nucleotide triphosphate hydrolases"/>
    <property type="match status" value="1"/>
</dbReference>
<sequence>MWKKMSSGTPVRNALPAIFLAWRAGAPWATSITALALLSALIPISMAWLTKLLLDRLTHGAQLSMVIPLAGFLAFLGLLISGSAALRRYCDAEHDRRVNLYAQDNIYRAVNNISGLSKFEDPKFLDQLRLAAQAGGNTPSQVFQAALGLFAGSLTIGGFAVSLLLISPMMAAATIVGAVPMLLAEISLAKRHAVRIWRMSPTERREIAYSQLISTTAAAKEVRLFGLGDFFHMRMLNERRAIDEEKRRMDRATLRVQFGLGILGAVIAGAGLVWTAAQALNGRLTLGDITMYVASIAGVQAGLSTLVSLIASAYQQLTLFGHYREIVSLPVESQADIRNLPATLDRIEFKDVWFRYGPDHPWVLRGITLTIPFGSSLGLVGENGSGKSTLVKLLCGFYEPTEGTILWNGVDLREIDVKILRSRISAVFQDFMEYDLSAAENIGVGDIEKIDDRELIEESARRAGVHQTLAALPKGYDSLLTRFFLAADDSEGVRLSGGQAQRVAVARSLVREGRDLLILDEPSSGLDAAAEHDIHASLREYRKGSTSILISHRLSAVRDADMLAVLADGGIAECGTHSELISLNGIYARLFNLQASGYHETVPG</sequence>
<feature type="domain" description="ABC transporter" evidence="8">
    <location>
        <begin position="347"/>
        <end position="593"/>
    </location>
</feature>
<keyword evidence="11" id="KW-1185">Reference proteome</keyword>
<dbReference type="InterPro" id="IPR036640">
    <property type="entry name" value="ABC1_TM_sf"/>
</dbReference>
<gene>
    <name evidence="10" type="ORF">ACFFV7_48890</name>
</gene>
<dbReference type="InterPro" id="IPR039421">
    <property type="entry name" value="Type_1_exporter"/>
</dbReference>
<feature type="transmembrane region" description="Helical" evidence="7">
    <location>
        <begin position="289"/>
        <end position="314"/>
    </location>
</feature>
<accession>A0ABV5IX77</accession>
<dbReference type="Proteomes" id="UP001589647">
    <property type="component" value="Unassembled WGS sequence"/>
</dbReference>
<evidence type="ECO:0000259" key="9">
    <source>
        <dbReference type="PROSITE" id="PS50929"/>
    </source>
</evidence>
<feature type="transmembrane region" description="Helical" evidence="7">
    <location>
        <begin position="171"/>
        <end position="189"/>
    </location>
</feature>
<evidence type="ECO:0000256" key="1">
    <source>
        <dbReference type="ARBA" id="ARBA00004651"/>
    </source>
</evidence>
<comment type="subcellular location">
    <subcellularLocation>
        <location evidence="1">Cell membrane</location>
        <topology evidence="1">Multi-pass membrane protein</topology>
    </subcellularLocation>
</comment>
<name>A0ABV5IX77_9ACTN</name>
<keyword evidence="5 7" id="KW-1133">Transmembrane helix</keyword>
<dbReference type="PANTHER" id="PTHR43394:SF1">
    <property type="entry name" value="ATP-BINDING CASSETTE SUB-FAMILY B MEMBER 10, MITOCHONDRIAL"/>
    <property type="match status" value="1"/>
</dbReference>
<dbReference type="SMART" id="SM00382">
    <property type="entry name" value="AAA"/>
    <property type="match status" value="1"/>
</dbReference>
<proteinExistence type="predicted"/>
<keyword evidence="2 7" id="KW-0812">Transmembrane</keyword>
<dbReference type="EMBL" id="JBHMEI010000095">
    <property type="protein sequence ID" value="MFB9209175.1"/>
    <property type="molecule type" value="Genomic_DNA"/>
</dbReference>
<feature type="transmembrane region" description="Helical" evidence="7">
    <location>
        <begin position="256"/>
        <end position="277"/>
    </location>
</feature>
<dbReference type="Gene3D" id="1.20.1560.10">
    <property type="entry name" value="ABC transporter type 1, transmembrane domain"/>
    <property type="match status" value="1"/>
</dbReference>
<protein>
    <submittedName>
        <fullName evidence="10">ABC transporter ATP-binding protein</fullName>
    </submittedName>
</protein>
<keyword evidence="6 7" id="KW-0472">Membrane</keyword>
<dbReference type="InterPro" id="IPR003593">
    <property type="entry name" value="AAA+_ATPase"/>
</dbReference>
<dbReference type="InterPro" id="IPR027417">
    <property type="entry name" value="P-loop_NTPase"/>
</dbReference>
<feature type="transmembrane region" description="Helical" evidence="7">
    <location>
        <begin position="65"/>
        <end position="86"/>
    </location>
</feature>
<dbReference type="GO" id="GO:0005524">
    <property type="term" value="F:ATP binding"/>
    <property type="evidence" value="ECO:0007669"/>
    <property type="project" value="UniProtKB-KW"/>
</dbReference>
<feature type="transmembrane region" description="Helical" evidence="7">
    <location>
        <begin position="145"/>
        <end position="165"/>
    </location>
</feature>
<evidence type="ECO:0000313" key="11">
    <source>
        <dbReference type="Proteomes" id="UP001589647"/>
    </source>
</evidence>
<dbReference type="PROSITE" id="PS00211">
    <property type="entry name" value="ABC_TRANSPORTER_1"/>
    <property type="match status" value="1"/>
</dbReference>
<dbReference type="Pfam" id="PF00005">
    <property type="entry name" value="ABC_tran"/>
    <property type="match status" value="1"/>
</dbReference>
<comment type="caution">
    <text evidence="10">The sequence shown here is derived from an EMBL/GenBank/DDBJ whole genome shotgun (WGS) entry which is preliminary data.</text>
</comment>
<dbReference type="SUPFAM" id="SSF90123">
    <property type="entry name" value="ABC transporter transmembrane region"/>
    <property type="match status" value="1"/>
</dbReference>
<dbReference type="PROSITE" id="PS50929">
    <property type="entry name" value="ABC_TM1F"/>
    <property type="match status" value="1"/>
</dbReference>
<keyword evidence="4 10" id="KW-0067">ATP-binding</keyword>
<dbReference type="SUPFAM" id="SSF52540">
    <property type="entry name" value="P-loop containing nucleoside triphosphate hydrolases"/>
    <property type="match status" value="1"/>
</dbReference>
<keyword evidence="3" id="KW-0547">Nucleotide-binding</keyword>
<reference evidence="10 11" key="1">
    <citation type="submission" date="2024-09" db="EMBL/GenBank/DDBJ databases">
        <authorList>
            <person name="Sun Q."/>
            <person name="Mori K."/>
        </authorList>
    </citation>
    <scope>NUCLEOTIDE SEQUENCE [LARGE SCALE GENOMIC DNA]</scope>
    <source>
        <strain evidence="10 11">CCM 3426</strain>
    </source>
</reference>
<feature type="domain" description="ABC transmembrane type-1" evidence="9">
    <location>
        <begin position="32"/>
        <end position="315"/>
    </location>
</feature>
<dbReference type="RefSeq" id="WP_189651884.1">
    <property type="nucleotide sequence ID" value="NZ_BMRC01000022.1"/>
</dbReference>
<evidence type="ECO:0000256" key="3">
    <source>
        <dbReference type="ARBA" id="ARBA00022741"/>
    </source>
</evidence>
<dbReference type="PANTHER" id="PTHR43394">
    <property type="entry name" value="ATP-DEPENDENT PERMEASE MDL1, MITOCHONDRIAL"/>
    <property type="match status" value="1"/>
</dbReference>
<evidence type="ECO:0000259" key="8">
    <source>
        <dbReference type="PROSITE" id="PS50893"/>
    </source>
</evidence>
<evidence type="ECO:0000256" key="6">
    <source>
        <dbReference type="ARBA" id="ARBA00023136"/>
    </source>
</evidence>